<gene>
    <name evidence="2" type="ORF">F0M16_19955</name>
</gene>
<sequence>MSNKISNSKVFHYVCFATMYGAQSKLLTSIMTVLLIAIGALVKSQIPNDMAANLIVQTFGVFIGIRFVLLAIPEIRKDVCKKMNWVYR</sequence>
<comment type="caution">
    <text evidence="2">The sequence shown here is derived from an EMBL/GenBank/DDBJ whole genome shotgun (WGS) entry which is preliminary data.</text>
</comment>
<evidence type="ECO:0000256" key="1">
    <source>
        <dbReference type="SAM" id="Phobius"/>
    </source>
</evidence>
<dbReference type="EMBL" id="VUAA01000031">
    <property type="protein sequence ID" value="KAA1252992.1"/>
    <property type="molecule type" value="Genomic_DNA"/>
</dbReference>
<feature type="transmembrane region" description="Helical" evidence="1">
    <location>
        <begin position="54"/>
        <end position="72"/>
    </location>
</feature>
<dbReference type="AlphaFoldDB" id="A0A5Q6PDP1"/>
<dbReference type="Proteomes" id="UP000323225">
    <property type="component" value="Unassembled WGS sequence"/>
</dbReference>
<reference evidence="2 3" key="1">
    <citation type="submission" date="2019-09" db="EMBL/GenBank/DDBJ databases">
        <authorList>
            <person name="Kritzky A."/>
            <person name="Schelkanova E.Y."/>
            <person name="Alkhova Z.V."/>
            <person name="Smirnova N.I."/>
        </authorList>
    </citation>
    <scope>NUCLEOTIDE SEQUENCE [LARGE SCALE GENOMIC DNA]</scope>
    <source>
        <strain evidence="2 3">M1526</strain>
    </source>
</reference>
<keyword evidence="1" id="KW-1133">Transmembrane helix</keyword>
<name>A0A5Q6PDP1_VIBCL</name>
<evidence type="ECO:0000313" key="2">
    <source>
        <dbReference type="EMBL" id="KAA1252992.1"/>
    </source>
</evidence>
<keyword evidence="1" id="KW-0472">Membrane</keyword>
<evidence type="ECO:0000313" key="3">
    <source>
        <dbReference type="Proteomes" id="UP000323225"/>
    </source>
</evidence>
<proteinExistence type="predicted"/>
<keyword evidence="1" id="KW-0812">Transmembrane</keyword>
<protein>
    <submittedName>
        <fullName evidence="2">Uncharacterized protein</fullName>
    </submittedName>
</protein>
<accession>A0A5Q6PDP1</accession>
<organism evidence="2 3">
    <name type="scientific">Vibrio cholerae</name>
    <dbReference type="NCBI Taxonomy" id="666"/>
    <lineage>
        <taxon>Bacteria</taxon>
        <taxon>Pseudomonadati</taxon>
        <taxon>Pseudomonadota</taxon>
        <taxon>Gammaproteobacteria</taxon>
        <taxon>Vibrionales</taxon>
        <taxon>Vibrionaceae</taxon>
        <taxon>Vibrio</taxon>
    </lineage>
</organism>